<sequence length="732" mass="81838">MFPTESNTIYCLFLLCSIFLTSNAAIDRHSLVTRYNPTRNASNPTTPMQVGNGNFAFGADVTSLQTFLPFATMSSWGWKNDSLPPNRTIEDVYNYKGESWYNHGRLVQYDFGGDPEIEQWLTANPNRVNLGIVGLVFLDAQTGLIQNVSESDLSDVHQTLDLWTGIMSSEFTYEDTTINVTTTSAQDISAITVTVSSPLLSPNTSNAFTRLGIFLDFPWGDGSQKFSAPFVGNFSSALFDNHTTTLLDHSEIQAQIKHQMVDAIFYTAVESSTKFDITRDSPIAHRYTILPHSDTNSLSLVISYNSTLPSSLPSSASLVQSSIATWESYWMDGGFIDLITGSTDSRADELQRRIILSRYLMRVNEAGEDPPQESGLVNDGWYGKFHMEEYFWHSAHWALWSNWDLLHRSSNVYTSFLPTSLSRSQVQQGWSSGARWPKMTDPSGRSSPGEINNLLIWEQPHPLVFATYEYRAFPSLSTLEKWKDVVKATADWMSVFAWSNASTGVYDLGPPLYVVSEDTSPNVTVNPAFELAYWRFGLGLAEAWFNELREEVPRDWTTVKNNLAPLPIQNNGTSTVYAVYEGIEPDFWTDPAYINDHPSLVGLHGWLPPTEGLDLGIAKVTIEEVWARWNFSNCWGWDFPMLAMSAARNNDTDKAIEWLLHPLFQFDDVGMPIGGVRVPTPYFPGSGALLYATAMMAQGWDGSDEKEREGGKAPGFPRTGWNVSVEGLSMAL</sequence>
<feature type="chain" id="PRO_5013157003" description="Six-hairpin glycosidase-like protein" evidence="1">
    <location>
        <begin position="25"/>
        <end position="732"/>
    </location>
</feature>
<accession>A0A1Q3DZF8</accession>
<dbReference type="EMBL" id="BDGU01000027">
    <property type="protein sequence ID" value="GAW00149.1"/>
    <property type="molecule type" value="Genomic_DNA"/>
</dbReference>
<evidence type="ECO:0000313" key="3">
    <source>
        <dbReference type="Proteomes" id="UP000188533"/>
    </source>
</evidence>
<evidence type="ECO:0000313" key="2">
    <source>
        <dbReference type="EMBL" id="GAW00149.1"/>
    </source>
</evidence>
<keyword evidence="3" id="KW-1185">Reference proteome</keyword>
<dbReference type="Gene3D" id="1.50.10.10">
    <property type="match status" value="1"/>
</dbReference>
<dbReference type="GO" id="GO:0003824">
    <property type="term" value="F:catalytic activity"/>
    <property type="evidence" value="ECO:0007669"/>
    <property type="project" value="UniProtKB-ARBA"/>
</dbReference>
<comment type="caution">
    <text evidence="2">The sequence shown here is derived from an EMBL/GenBank/DDBJ whole genome shotgun (WGS) entry which is preliminary data.</text>
</comment>
<dbReference type="SUPFAM" id="SSF48208">
    <property type="entry name" value="Six-hairpin glycosidases"/>
    <property type="match status" value="1"/>
</dbReference>
<evidence type="ECO:0000256" key="1">
    <source>
        <dbReference type="SAM" id="SignalP"/>
    </source>
</evidence>
<dbReference type="GO" id="GO:0005975">
    <property type="term" value="P:carbohydrate metabolic process"/>
    <property type="evidence" value="ECO:0007669"/>
    <property type="project" value="InterPro"/>
</dbReference>
<evidence type="ECO:0008006" key="4">
    <source>
        <dbReference type="Google" id="ProtNLM"/>
    </source>
</evidence>
<protein>
    <recommendedName>
        <fullName evidence="4">Six-hairpin glycosidase-like protein</fullName>
    </recommendedName>
</protein>
<gene>
    <name evidence="2" type="ORF">LENED_001649</name>
</gene>
<dbReference type="STRING" id="5353.A0A1Q3DZF8"/>
<dbReference type="InterPro" id="IPR012341">
    <property type="entry name" value="6hp_glycosidase-like_sf"/>
</dbReference>
<reference evidence="2 3" key="2">
    <citation type="submission" date="2017-02" db="EMBL/GenBank/DDBJ databases">
        <title>A genome survey and senescence transcriptome analysis in Lentinula edodes.</title>
        <authorList>
            <person name="Sakamoto Y."/>
            <person name="Nakade K."/>
            <person name="Sato S."/>
            <person name="Yoshida Y."/>
            <person name="Miyazaki K."/>
            <person name="Natsume S."/>
            <person name="Konno N."/>
        </authorList>
    </citation>
    <scope>NUCLEOTIDE SEQUENCE [LARGE SCALE GENOMIC DNA]</scope>
    <source>
        <strain evidence="2 3">NBRC 111202</strain>
    </source>
</reference>
<dbReference type="AlphaFoldDB" id="A0A1Q3DZF8"/>
<organism evidence="2 3">
    <name type="scientific">Lentinula edodes</name>
    <name type="common">Shiitake mushroom</name>
    <name type="synonym">Lentinus edodes</name>
    <dbReference type="NCBI Taxonomy" id="5353"/>
    <lineage>
        <taxon>Eukaryota</taxon>
        <taxon>Fungi</taxon>
        <taxon>Dikarya</taxon>
        <taxon>Basidiomycota</taxon>
        <taxon>Agaricomycotina</taxon>
        <taxon>Agaricomycetes</taxon>
        <taxon>Agaricomycetidae</taxon>
        <taxon>Agaricales</taxon>
        <taxon>Marasmiineae</taxon>
        <taxon>Omphalotaceae</taxon>
        <taxon>Lentinula</taxon>
    </lineage>
</organism>
<reference evidence="2 3" key="1">
    <citation type="submission" date="2016-08" db="EMBL/GenBank/DDBJ databases">
        <authorList>
            <consortium name="Lentinula edodes genome sequencing consortium"/>
            <person name="Sakamoto Y."/>
            <person name="Nakade K."/>
            <person name="Sato S."/>
            <person name="Yoshida Y."/>
            <person name="Miyazaki K."/>
            <person name="Natsume S."/>
            <person name="Konno N."/>
        </authorList>
    </citation>
    <scope>NUCLEOTIDE SEQUENCE [LARGE SCALE GENOMIC DNA]</scope>
    <source>
        <strain evidence="2 3">NBRC 111202</strain>
    </source>
</reference>
<dbReference type="Proteomes" id="UP000188533">
    <property type="component" value="Unassembled WGS sequence"/>
</dbReference>
<proteinExistence type="predicted"/>
<feature type="signal peptide" evidence="1">
    <location>
        <begin position="1"/>
        <end position="24"/>
    </location>
</feature>
<keyword evidence="1" id="KW-0732">Signal</keyword>
<dbReference type="InterPro" id="IPR008928">
    <property type="entry name" value="6-hairpin_glycosidase_sf"/>
</dbReference>
<name>A0A1Q3DZF8_LENED</name>